<protein>
    <submittedName>
        <fullName evidence="2">Uncharacterized protein</fullName>
    </submittedName>
</protein>
<comment type="caution">
    <text evidence="2">The sequence shown here is derived from an EMBL/GenBank/DDBJ whole genome shotgun (WGS) entry which is preliminary data.</text>
</comment>
<keyword evidence="1" id="KW-1133">Transmembrane helix</keyword>
<organism evidence="2 3">
    <name type="scientific">Rhodopseudomonas palustris</name>
    <dbReference type="NCBI Taxonomy" id="1076"/>
    <lineage>
        <taxon>Bacteria</taxon>
        <taxon>Pseudomonadati</taxon>
        <taxon>Pseudomonadota</taxon>
        <taxon>Alphaproteobacteria</taxon>
        <taxon>Hyphomicrobiales</taxon>
        <taxon>Nitrobacteraceae</taxon>
        <taxon>Rhodopseudomonas</taxon>
    </lineage>
</organism>
<keyword evidence="1" id="KW-0472">Membrane</keyword>
<accession>A0A0D7F644</accession>
<name>A0A0D7F644_RHOPL</name>
<evidence type="ECO:0000256" key="1">
    <source>
        <dbReference type="SAM" id="Phobius"/>
    </source>
</evidence>
<evidence type="ECO:0000313" key="2">
    <source>
        <dbReference type="EMBL" id="KIZ48220.1"/>
    </source>
</evidence>
<dbReference type="OrthoDB" id="8140447at2"/>
<dbReference type="EMBL" id="JXXE01000002">
    <property type="protein sequence ID" value="KIZ48220.1"/>
    <property type="molecule type" value="Genomic_DNA"/>
</dbReference>
<evidence type="ECO:0000313" key="3">
    <source>
        <dbReference type="Proteomes" id="UP000032515"/>
    </source>
</evidence>
<reference evidence="2 3" key="1">
    <citation type="submission" date="2014-11" db="EMBL/GenBank/DDBJ databases">
        <title>Genomics and ecophysiology of heterotrophic nitrogen fixing bacteria isolated from estuarine surface water.</title>
        <authorList>
            <person name="Bentzon-Tilia M."/>
            <person name="Severin I."/>
            <person name="Hansen L.H."/>
            <person name="Riemann L."/>
        </authorList>
    </citation>
    <scope>NUCLEOTIDE SEQUENCE [LARGE SCALE GENOMIC DNA]</scope>
    <source>
        <strain evidence="2 3">BAL398</strain>
    </source>
</reference>
<gene>
    <name evidence="2" type="ORF">OO17_00055</name>
</gene>
<keyword evidence="1" id="KW-0812">Transmembrane</keyword>
<dbReference type="Proteomes" id="UP000032515">
    <property type="component" value="Unassembled WGS sequence"/>
</dbReference>
<dbReference type="PATRIC" id="fig|1076.23.peg.2720"/>
<dbReference type="AlphaFoldDB" id="A0A0D7F644"/>
<proteinExistence type="predicted"/>
<sequence length="65" mass="7200">MYLDSLGSLVVLMACGVSAAMIAYLVLDDLWHRVFPRQPRPEPAPSVAEKPANPRRSGWFAWTAS</sequence>
<feature type="transmembrane region" description="Helical" evidence="1">
    <location>
        <begin position="6"/>
        <end position="27"/>
    </location>
</feature>